<dbReference type="PANTHER" id="PTHR10229">
    <property type="entry name" value="GTP-BINDING PROTEIN HFLX"/>
    <property type="match status" value="1"/>
</dbReference>
<accession>A0A0V8GGW3</accession>
<dbReference type="InterPro" id="IPR016496">
    <property type="entry name" value="GTPase_HflX"/>
</dbReference>
<dbReference type="PROSITE" id="PS51705">
    <property type="entry name" value="G_HFLX"/>
    <property type="match status" value="1"/>
</dbReference>
<reference evidence="11 13" key="2">
    <citation type="submission" date="2023-12" db="EMBL/GenBank/DDBJ databases">
        <authorList>
            <person name="Easwaran N."/>
            <person name="Lazarus H.P.S."/>
        </authorList>
    </citation>
    <scope>NUCLEOTIDE SEQUENCE [LARGE SCALE GENOMIC DNA]</scope>
    <source>
        <strain evidence="11 13">VIT-2023</strain>
    </source>
</reference>
<dbReference type="Gene3D" id="3.40.50.300">
    <property type="entry name" value="P-loop containing nucleotide triphosphate hydrolases"/>
    <property type="match status" value="1"/>
</dbReference>
<keyword evidence="4 8" id="KW-0460">Magnesium</keyword>
<feature type="domain" description="Hflx-type G" evidence="9">
    <location>
        <begin position="199"/>
        <end position="357"/>
    </location>
</feature>
<dbReference type="InterPro" id="IPR027417">
    <property type="entry name" value="P-loop_NTPase"/>
</dbReference>
<dbReference type="Pfam" id="PF13167">
    <property type="entry name" value="GTP-bdg_N"/>
    <property type="match status" value="1"/>
</dbReference>
<comment type="caution">
    <text evidence="10">The sequence shown here is derived from an EMBL/GenBank/DDBJ whole genome shotgun (WGS) entry which is preliminary data.</text>
</comment>
<reference evidence="10 12" key="1">
    <citation type="journal article" date="2015" name="Int. J. Syst. Evol. Microbiol.">
        <title>Exiguobacterium enclense sp. nov., isolated from sediment.</title>
        <authorList>
            <person name="Dastager S.G."/>
            <person name="Mawlankar R."/>
            <person name="Sonalkar V.V."/>
            <person name="Thorat M.N."/>
            <person name="Mual P."/>
            <person name="Verma A."/>
            <person name="Krishnamurthi S."/>
            <person name="Tang S.K."/>
            <person name="Li W.J."/>
        </authorList>
    </citation>
    <scope>NUCLEOTIDE SEQUENCE [LARGE SCALE GENOMIC DNA]</scope>
    <source>
        <strain evidence="10 12">NIO-1109</strain>
    </source>
</reference>
<name>A0A0V8GGW3_9BACL</name>
<dbReference type="GO" id="GO:0043022">
    <property type="term" value="F:ribosome binding"/>
    <property type="evidence" value="ECO:0007669"/>
    <property type="project" value="TreeGrafter"/>
</dbReference>
<feature type="binding site" evidence="8">
    <location>
        <position position="232"/>
    </location>
    <ligand>
        <name>Mg(2+)</name>
        <dbReference type="ChEBI" id="CHEBI:18420"/>
    </ligand>
</feature>
<protein>
    <recommendedName>
        <fullName evidence="6">GTPase HflX</fullName>
    </recommendedName>
    <alternativeName>
        <fullName evidence="6">GTP-binding protein HflX</fullName>
    </alternativeName>
</protein>
<feature type="binding site" evidence="7">
    <location>
        <begin position="230"/>
        <end position="234"/>
    </location>
    <ligand>
        <name>GTP</name>
        <dbReference type="ChEBI" id="CHEBI:37565"/>
    </ligand>
</feature>
<evidence type="ECO:0000256" key="4">
    <source>
        <dbReference type="ARBA" id="ARBA00022842"/>
    </source>
</evidence>
<evidence type="ECO:0000313" key="10">
    <source>
        <dbReference type="EMBL" id="KSU49393.1"/>
    </source>
</evidence>
<dbReference type="InterPro" id="IPR030394">
    <property type="entry name" value="G_HFLX_dom"/>
</dbReference>
<dbReference type="EMBL" id="LNQL01000002">
    <property type="protein sequence ID" value="KSU49393.1"/>
    <property type="molecule type" value="Genomic_DNA"/>
</dbReference>
<feature type="binding site" evidence="8">
    <location>
        <position position="212"/>
    </location>
    <ligand>
        <name>Mg(2+)</name>
        <dbReference type="ChEBI" id="CHEBI:18420"/>
    </ligand>
</feature>
<dbReference type="GO" id="GO:0003924">
    <property type="term" value="F:GTPase activity"/>
    <property type="evidence" value="ECO:0007669"/>
    <property type="project" value="UniProtKB-UniRule"/>
</dbReference>
<evidence type="ECO:0000256" key="1">
    <source>
        <dbReference type="ARBA" id="ARBA00022490"/>
    </source>
</evidence>
<dbReference type="Proteomes" id="UP001387110">
    <property type="component" value="Unassembled WGS sequence"/>
</dbReference>
<keyword evidence="1 6" id="KW-0963">Cytoplasm</keyword>
<evidence type="ECO:0000256" key="2">
    <source>
        <dbReference type="ARBA" id="ARBA00022723"/>
    </source>
</evidence>
<dbReference type="PIRSF" id="PIRSF006809">
    <property type="entry name" value="GTP-binding_hflX_prd"/>
    <property type="match status" value="1"/>
</dbReference>
<evidence type="ECO:0000256" key="6">
    <source>
        <dbReference type="HAMAP-Rule" id="MF_00900"/>
    </source>
</evidence>
<dbReference type="EMBL" id="JBAWKY010000002">
    <property type="protein sequence ID" value="MEI4462654.1"/>
    <property type="molecule type" value="Genomic_DNA"/>
</dbReference>
<feature type="binding site" evidence="7">
    <location>
        <begin position="252"/>
        <end position="255"/>
    </location>
    <ligand>
        <name>GTP</name>
        <dbReference type="ChEBI" id="CHEBI:37565"/>
    </ligand>
</feature>
<dbReference type="PRINTS" id="PR00326">
    <property type="entry name" value="GTP1OBG"/>
</dbReference>
<keyword evidence="2 8" id="KW-0479">Metal-binding</keyword>
<comment type="subunit">
    <text evidence="6">Monomer. Associates with the 50S ribosomal subunit.</text>
</comment>
<evidence type="ECO:0000259" key="9">
    <source>
        <dbReference type="PROSITE" id="PS51705"/>
    </source>
</evidence>
<dbReference type="SUPFAM" id="SSF52540">
    <property type="entry name" value="P-loop containing nucleoside triphosphate hydrolases"/>
    <property type="match status" value="1"/>
</dbReference>
<dbReference type="FunFam" id="3.40.50.11060:FF:000001">
    <property type="entry name" value="GTPase HflX"/>
    <property type="match status" value="1"/>
</dbReference>
<dbReference type="AlphaFoldDB" id="A0A0V8GGW3"/>
<dbReference type="GO" id="GO:0005525">
    <property type="term" value="F:GTP binding"/>
    <property type="evidence" value="ECO:0007669"/>
    <property type="project" value="UniProtKB-UniRule"/>
</dbReference>
<comment type="subcellular location">
    <subcellularLocation>
        <location evidence="6">Cytoplasm</location>
    </subcellularLocation>
    <text evidence="6">May associate with membranes.</text>
</comment>
<evidence type="ECO:0000313" key="13">
    <source>
        <dbReference type="Proteomes" id="UP001387110"/>
    </source>
</evidence>
<organism evidence="10 12">
    <name type="scientific">Exiguobacterium indicum</name>
    <dbReference type="NCBI Taxonomy" id="296995"/>
    <lineage>
        <taxon>Bacteria</taxon>
        <taxon>Bacillati</taxon>
        <taxon>Bacillota</taxon>
        <taxon>Bacilli</taxon>
        <taxon>Bacillales</taxon>
        <taxon>Bacillales Family XII. Incertae Sedis</taxon>
        <taxon>Exiguobacterium</taxon>
    </lineage>
</organism>
<evidence type="ECO:0000256" key="3">
    <source>
        <dbReference type="ARBA" id="ARBA00022741"/>
    </source>
</evidence>
<dbReference type="Pfam" id="PF01926">
    <property type="entry name" value="MMR_HSR1"/>
    <property type="match status" value="1"/>
</dbReference>
<dbReference type="InterPro" id="IPR032305">
    <property type="entry name" value="GTP-bd_M"/>
</dbReference>
<feature type="binding site" evidence="7">
    <location>
        <begin position="335"/>
        <end position="337"/>
    </location>
    <ligand>
        <name>GTP</name>
        <dbReference type="ChEBI" id="CHEBI:37565"/>
    </ligand>
</feature>
<evidence type="ECO:0000256" key="8">
    <source>
        <dbReference type="PIRSR" id="PIRSR006809-2"/>
    </source>
</evidence>
<dbReference type="InterPro" id="IPR042108">
    <property type="entry name" value="GTPase_HflX_N_sf"/>
</dbReference>
<dbReference type="OrthoDB" id="9812272at2"/>
<evidence type="ECO:0000256" key="7">
    <source>
        <dbReference type="PIRSR" id="PIRSR006809-1"/>
    </source>
</evidence>
<dbReference type="RefSeq" id="WP_058265194.1">
    <property type="nucleotide sequence ID" value="NZ_FMYN01000002.1"/>
</dbReference>
<dbReference type="Gene3D" id="3.40.50.11060">
    <property type="entry name" value="GTPase HflX, N-terminal domain"/>
    <property type="match status" value="1"/>
</dbReference>
<feature type="binding site" evidence="7">
    <location>
        <begin position="318"/>
        <end position="321"/>
    </location>
    <ligand>
        <name>GTP</name>
        <dbReference type="ChEBI" id="CHEBI:37565"/>
    </ligand>
</feature>
<dbReference type="InterPro" id="IPR025121">
    <property type="entry name" value="GTPase_HflX_N"/>
</dbReference>
<dbReference type="Proteomes" id="UP000053797">
    <property type="component" value="Unassembled WGS sequence"/>
</dbReference>
<dbReference type="NCBIfam" id="TIGR03156">
    <property type="entry name" value="GTP_HflX"/>
    <property type="match status" value="1"/>
</dbReference>
<dbReference type="PANTHER" id="PTHR10229:SF0">
    <property type="entry name" value="GTP-BINDING PROTEIN 6-RELATED"/>
    <property type="match status" value="1"/>
</dbReference>
<dbReference type="GO" id="GO:0046872">
    <property type="term" value="F:metal ion binding"/>
    <property type="evidence" value="ECO:0007669"/>
    <property type="project" value="UniProtKB-KW"/>
</dbReference>
<keyword evidence="3 6" id="KW-0547">Nucleotide-binding</keyword>
<evidence type="ECO:0000313" key="11">
    <source>
        <dbReference type="EMBL" id="MEI4462654.1"/>
    </source>
</evidence>
<evidence type="ECO:0000256" key="5">
    <source>
        <dbReference type="ARBA" id="ARBA00023134"/>
    </source>
</evidence>
<gene>
    <name evidence="6 11" type="primary">hflX</name>
    <name evidence="10" type="ORF">AS033_08480</name>
    <name evidence="11" type="ORF">SZL87_09485</name>
</gene>
<sequence>MSERVIVVGCQLPGVPDHVYEESVAELEALVTTAHGVVVGRLDQKRQAIDRRTFIGKGKVEELVALADELEPDLIIFNAEVTPGQMKNIRIALSDPEAIKLIDRTQLILDIFAGRAQSREGKLQVELAQMSYLLPRLAGQGTQLSRLGGGIGTRGPGESKLETDRRHIRRRVDEISKQLETSVAHRARYRERRKENQTFQIALVGYTNAGKSTIFNRLTQADTYEKDELFATLDPLTRQVDLPEGGQILLTDTVGFIQDLPTKLIAAFRSTLEEVLEADLILHVVDASSEHYLNQMQTTNDVLDELGAGDIPQLEVYNKKDQLNRLFTGGKLLISALDPQDIQRLIEEIERSISEILEYLEIRIPVDGFAHYNPAKEVMMNLKESFEEDGSVILKGYLRKDTRLYATLKQYEV</sequence>
<dbReference type="Gene3D" id="6.10.250.2860">
    <property type="match status" value="1"/>
</dbReference>
<dbReference type="Pfam" id="PF16360">
    <property type="entry name" value="GTP-bdg_M"/>
    <property type="match status" value="1"/>
</dbReference>
<dbReference type="InterPro" id="IPR006073">
    <property type="entry name" value="GTP-bd"/>
</dbReference>
<feature type="binding site" evidence="7">
    <location>
        <begin position="205"/>
        <end position="212"/>
    </location>
    <ligand>
        <name>GTP</name>
        <dbReference type="ChEBI" id="CHEBI:37565"/>
    </ligand>
</feature>
<keyword evidence="13" id="KW-1185">Reference proteome</keyword>
<evidence type="ECO:0000313" key="12">
    <source>
        <dbReference type="Proteomes" id="UP000053797"/>
    </source>
</evidence>
<keyword evidence="5 6" id="KW-0342">GTP-binding</keyword>
<dbReference type="CDD" id="cd01878">
    <property type="entry name" value="HflX"/>
    <property type="match status" value="1"/>
</dbReference>
<proteinExistence type="inferred from homology"/>
<dbReference type="GO" id="GO:0005737">
    <property type="term" value="C:cytoplasm"/>
    <property type="evidence" value="ECO:0007669"/>
    <property type="project" value="UniProtKB-SubCell"/>
</dbReference>
<dbReference type="HAMAP" id="MF_00900">
    <property type="entry name" value="GTPase_HflX"/>
    <property type="match status" value="1"/>
</dbReference>
<comment type="similarity">
    <text evidence="6">Belongs to the TRAFAC class OBG-HflX-like GTPase superfamily. HflX GTPase family.</text>
</comment>
<comment type="function">
    <text evidence="6">GTPase that associates with the 50S ribosomal subunit and may have a role during protein synthesis or ribosome biogenesis.</text>
</comment>
<comment type="cofactor">
    <cofactor evidence="8">
        <name>Mg(2+)</name>
        <dbReference type="ChEBI" id="CHEBI:18420"/>
    </cofactor>
</comment>